<dbReference type="SUPFAM" id="SSF52151">
    <property type="entry name" value="FabD/lysophospholipase-like"/>
    <property type="match status" value="1"/>
</dbReference>
<dbReference type="EMBL" id="JACOFV010000015">
    <property type="protein sequence ID" value="MBC3863591.1"/>
    <property type="molecule type" value="Genomic_DNA"/>
</dbReference>
<proteinExistence type="predicted"/>
<gene>
    <name evidence="1" type="ORF">H8K32_15905</name>
</gene>
<dbReference type="Proteomes" id="UP000634011">
    <property type="component" value="Unassembled WGS sequence"/>
</dbReference>
<keyword evidence="2" id="KW-1185">Reference proteome</keyword>
<dbReference type="AlphaFoldDB" id="A0A923KR44"/>
<name>A0A923KR44_9BURK</name>
<dbReference type="RefSeq" id="WP_186913530.1">
    <property type="nucleotide sequence ID" value="NZ_JACOFV010000015.1"/>
</dbReference>
<accession>A0A923KR44</accession>
<sequence length="370" mass="41219">MSSAIQIHAGKTAFAHLEKHGLQAQDVAVIPAAAGGPKGLILQGIDQWLFGEWLPAAPRERSLIGASIGSWRMAAASCADPVAAFQRLADLYCEQSYPEKPSANDVTKEIQSLLRAFIGGYEREIVQQPLHRLHLMTNRGRGALNAPNSEAKAKLGFVAATFANLASRSRLAKHLDRVVIGDARDPLFWLKAKFDSFETQFCALGVDNLAPALLASGTLPLIMEPVKNIPHTPAGTYWDGGIIDYHLALPYSRLPEKNVRGNSELVLYPHFTDHIVPGWLDKSLPWRRAHAGQDRHWLDNVIMVSPSKDFLRSLPRGKLPDRKDFFYYGTNHQQRMTAWRTAIAESARMRDELIAFITKPDMQKVQTLNF</sequence>
<reference evidence="1" key="1">
    <citation type="submission" date="2020-08" db="EMBL/GenBank/DDBJ databases">
        <title>Novel species isolated from subtropical streams in China.</title>
        <authorList>
            <person name="Lu H."/>
        </authorList>
    </citation>
    <scope>NUCLEOTIDE SEQUENCE</scope>
    <source>
        <strain evidence="1">KACC 12607</strain>
    </source>
</reference>
<comment type="caution">
    <text evidence="1">The sequence shown here is derived from an EMBL/GenBank/DDBJ whole genome shotgun (WGS) entry which is preliminary data.</text>
</comment>
<dbReference type="InterPro" id="IPR016035">
    <property type="entry name" value="Acyl_Trfase/lysoPLipase"/>
</dbReference>
<evidence type="ECO:0000313" key="1">
    <source>
        <dbReference type="EMBL" id="MBC3863591.1"/>
    </source>
</evidence>
<organism evidence="1 2">
    <name type="scientific">Undibacterium jejuense</name>
    <dbReference type="NCBI Taxonomy" id="1344949"/>
    <lineage>
        <taxon>Bacteria</taxon>
        <taxon>Pseudomonadati</taxon>
        <taxon>Pseudomonadota</taxon>
        <taxon>Betaproteobacteria</taxon>
        <taxon>Burkholderiales</taxon>
        <taxon>Oxalobacteraceae</taxon>
        <taxon>Undibacterium</taxon>
    </lineage>
</organism>
<protein>
    <submittedName>
        <fullName evidence="1">Patatin-like phospholipase family protein</fullName>
    </submittedName>
</protein>
<evidence type="ECO:0000313" key="2">
    <source>
        <dbReference type="Proteomes" id="UP000634011"/>
    </source>
</evidence>